<name>A0A0K6SAU3_9ALVE</name>
<feature type="region of interest" description="Disordered" evidence="1">
    <location>
        <begin position="359"/>
        <end position="396"/>
    </location>
</feature>
<feature type="compositionally biased region" description="Basic and acidic residues" evidence="1">
    <location>
        <begin position="251"/>
        <end position="261"/>
    </location>
</feature>
<gene>
    <name evidence="2" type="ORF">Cvel_1823.t1</name>
</gene>
<feature type="compositionally biased region" description="Basic and acidic residues" evidence="1">
    <location>
        <begin position="213"/>
        <end position="223"/>
    </location>
</feature>
<evidence type="ECO:0000313" key="2">
    <source>
        <dbReference type="EMBL" id="CUC10679.1"/>
    </source>
</evidence>
<reference evidence="2" key="1">
    <citation type="submission" date="2014-11" db="EMBL/GenBank/DDBJ databases">
        <title>Molecular phylogeny of cliff fern family Woodsiaceae with morphological implications.</title>
        <authorList>
            <person name="Shao Y.-Z."/>
            <person name="Wei R."/>
            <person name="Zhang X.-C."/>
        </authorList>
    </citation>
    <scope>NUCLEOTIDE SEQUENCE</scope>
</reference>
<dbReference type="PhylomeDB" id="A0A0K6SAU3"/>
<feature type="region of interest" description="Disordered" evidence="1">
    <location>
        <begin position="529"/>
        <end position="574"/>
    </location>
</feature>
<feature type="region of interest" description="Disordered" evidence="1">
    <location>
        <begin position="196"/>
        <end position="224"/>
    </location>
</feature>
<feature type="region of interest" description="Disordered" evidence="1">
    <location>
        <begin position="241"/>
        <end position="262"/>
    </location>
</feature>
<accession>A0A0K6SAU3</accession>
<dbReference type="AlphaFoldDB" id="A0A0K6SAU3"/>
<proteinExistence type="predicted"/>
<protein>
    <submittedName>
        <fullName evidence="2">Uncharacterized protein</fullName>
    </submittedName>
</protein>
<feature type="region of interest" description="Disordered" evidence="1">
    <location>
        <begin position="144"/>
        <end position="180"/>
    </location>
</feature>
<organism evidence="2">
    <name type="scientific">Chromera velia CCMP2878</name>
    <dbReference type="NCBI Taxonomy" id="1169474"/>
    <lineage>
        <taxon>Eukaryota</taxon>
        <taxon>Sar</taxon>
        <taxon>Alveolata</taxon>
        <taxon>Colpodellida</taxon>
        <taxon>Chromeraceae</taxon>
        <taxon>Chromera</taxon>
    </lineage>
</organism>
<feature type="region of interest" description="Disordered" evidence="1">
    <location>
        <begin position="468"/>
        <end position="512"/>
    </location>
</feature>
<evidence type="ECO:0000256" key="1">
    <source>
        <dbReference type="SAM" id="MobiDB-lite"/>
    </source>
</evidence>
<feature type="compositionally biased region" description="Basic and acidic residues" evidence="1">
    <location>
        <begin position="480"/>
        <end position="489"/>
    </location>
</feature>
<dbReference type="VEuPathDB" id="CryptoDB:Cvel_1823"/>
<feature type="compositionally biased region" description="Acidic residues" evidence="1">
    <location>
        <begin position="490"/>
        <end position="508"/>
    </location>
</feature>
<sequence length="574" mass="61829">MQQDLWYHRGGKRRGRTYGTTGEGKDVAGPVASQGMGETRQDLWHHRGGKRHGRTCGITGEGRDAAGPVASQGREETRQDLWHHRPLGREETRQDLWHHRGGKRCGRTCGITGEGKDAAGPVASQGREETTSLNLMEVEETRQDLWHHRGGKRRGRTCGITGEGRDAAGPVGSQGGGEKRQDLWYYRGGKRRGRTCGITGEGRDAAGPVASQGREETRQDLWHHRGGKRCGRTCGITGEGRDVAGPVASQGREETRQDLWHHRGGKRCGRTCGITGEGRDAAGPVASQGREETQQDLWHHRRGKVMHRGGACGRVKGEEVFQVNIKLPILFDIRSSHRDALDKSVQRQFWSHVNSQVAEKGAASAGAGGRGLGRGNEISRDRSPSPSGKKGSSGPFVADFVSNLEEARIGTADPKKIAQVLNAGVEIVGDIEGSTRAAAGELDCDMSLPENPEDAFSGRLSLLISSLQTKEGGAGRSPRGRQDGQKRDGEGEESDNDDSDWDGDDGDYSGDYTAGRGAGLFVSFLGSKGGLSEAVGTSRKKREVKVKVEEWGSLPQPSGSDDGEDEVSTKRGMP</sequence>
<dbReference type="EMBL" id="CDMZ01005122">
    <property type="protein sequence ID" value="CUC10679.1"/>
    <property type="molecule type" value="Genomic_DNA"/>
</dbReference>
<feature type="compositionally biased region" description="Low complexity" evidence="1">
    <location>
        <begin position="384"/>
        <end position="395"/>
    </location>
</feature>
<feature type="region of interest" description="Disordered" evidence="1">
    <location>
        <begin position="1"/>
        <end position="78"/>
    </location>
</feature>